<evidence type="ECO:0000313" key="1">
    <source>
        <dbReference type="EMBL" id="TKA77012.1"/>
    </source>
</evidence>
<accession>A0A4U0XIM4</accession>
<sequence>MNMIIGEPDAGTKRIVQLKHLDALLGHPSTRPKGYSTFNKETTANAMRSIKALFSEPDRLPDVQLTDERYQVSLAKIKWIFGDIFDAIDFLSAYGRDDIFNQKRLSVISLSEPDVPQGGECCQQLSRGSEFRCECREDGCLICAFEDPQDVDVDDFLAAPRDTTPLSNLTTTASSLWSPDVSVADLDRAPCPHTQTHRLFSFLAARLTRRGYDSSLPRSVEQLRQTS</sequence>
<evidence type="ECO:0000313" key="2">
    <source>
        <dbReference type="Proteomes" id="UP000309340"/>
    </source>
</evidence>
<proteinExistence type="predicted"/>
<dbReference type="AlphaFoldDB" id="A0A4U0XIM4"/>
<name>A0A4U0XIM4_9PEZI</name>
<dbReference type="Proteomes" id="UP000309340">
    <property type="component" value="Unassembled WGS sequence"/>
</dbReference>
<comment type="caution">
    <text evidence="1">The sequence shown here is derived from an EMBL/GenBank/DDBJ whole genome shotgun (WGS) entry which is preliminary data.</text>
</comment>
<dbReference type="OrthoDB" id="3819298at2759"/>
<reference evidence="1 2" key="1">
    <citation type="submission" date="2017-03" db="EMBL/GenBank/DDBJ databases">
        <title>Genomes of endolithic fungi from Antarctica.</title>
        <authorList>
            <person name="Coleine C."/>
            <person name="Masonjones S."/>
            <person name="Stajich J.E."/>
        </authorList>
    </citation>
    <scope>NUCLEOTIDE SEQUENCE [LARGE SCALE GENOMIC DNA]</scope>
    <source>
        <strain evidence="1 2">CCFEE 5184</strain>
    </source>
</reference>
<dbReference type="EMBL" id="NAJQ01000148">
    <property type="protein sequence ID" value="TKA77012.1"/>
    <property type="molecule type" value="Genomic_DNA"/>
</dbReference>
<keyword evidence="2" id="KW-1185">Reference proteome</keyword>
<gene>
    <name evidence="1" type="ORF">B0A55_01947</name>
</gene>
<organism evidence="1 2">
    <name type="scientific">Friedmanniomyces simplex</name>
    <dbReference type="NCBI Taxonomy" id="329884"/>
    <lineage>
        <taxon>Eukaryota</taxon>
        <taxon>Fungi</taxon>
        <taxon>Dikarya</taxon>
        <taxon>Ascomycota</taxon>
        <taxon>Pezizomycotina</taxon>
        <taxon>Dothideomycetes</taxon>
        <taxon>Dothideomycetidae</taxon>
        <taxon>Mycosphaerellales</taxon>
        <taxon>Teratosphaeriaceae</taxon>
        <taxon>Friedmanniomyces</taxon>
    </lineage>
</organism>
<protein>
    <submittedName>
        <fullName evidence="1">Uncharacterized protein</fullName>
    </submittedName>
</protein>